<gene>
    <name evidence="1" type="ORF">ACFSUQ_00760</name>
</gene>
<reference evidence="2" key="1">
    <citation type="journal article" date="2019" name="Int. J. Syst. Evol. Microbiol.">
        <title>The Global Catalogue of Microorganisms (GCM) 10K type strain sequencing project: providing services to taxonomists for standard genome sequencing and annotation.</title>
        <authorList>
            <consortium name="The Broad Institute Genomics Platform"/>
            <consortium name="The Broad Institute Genome Sequencing Center for Infectious Disease"/>
            <person name="Wu L."/>
            <person name="Ma J."/>
        </authorList>
    </citation>
    <scope>NUCLEOTIDE SEQUENCE [LARGE SCALE GENOMIC DNA]</scope>
    <source>
        <strain evidence="2">TISTR 1511</strain>
    </source>
</reference>
<proteinExistence type="predicted"/>
<dbReference type="Proteomes" id="UP001597453">
    <property type="component" value="Unassembled WGS sequence"/>
</dbReference>
<organism evidence="1 2">
    <name type="scientific">Gulosibacter bifidus</name>
    <dbReference type="NCBI Taxonomy" id="272239"/>
    <lineage>
        <taxon>Bacteria</taxon>
        <taxon>Bacillati</taxon>
        <taxon>Actinomycetota</taxon>
        <taxon>Actinomycetes</taxon>
        <taxon>Micrococcales</taxon>
        <taxon>Microbacteriaceae</taxon>
        <taxon>Gulosibacter</taxon>
    </lineage>
</organism>
<evidence type="ECO:0000313" key="2">
    <source>
        <dbReference type="Proteomes" id="UP001597453"/>
    </source>
</evidence>
<dbReference type="RefSeq" id="WP_066055191.1">
    <property type="nucleotide sequence ID" value="NZ_JBHUNF010000001.1"/>
</dbReference>
<accession>A0ABW5RH25</accession>
<protein>
    <submittedName>
        <fullName evidence="1">Uncharacterized protein</fullName>
    </submittedName>
</protein>
<evidence type="ECO:0000313" key="1">
    <source>
        <dbReference type="EMBL" id="MFD2673839.1"/>
    </source>
</evidence>
<comment type="caution">
    <text evidence="1">The sequence shown here is derived from an EMBL/GenBank/DDBJ whole genome shotgun (WGS) entry which is preliminary data.</text>
</comment>
<dbReference type="EMBL" id="JBHUNF010000001">
    <property type="protein sequence ID" value="MFD2673839.1"/>
    <property type="molecule type" value="Genomic_DNA"/>
</dbReference>
<name>A0ABW5RH25_9MICO</name>
<keyword evidence="2" id="KW-1185">Reference proteome</keyword>
<sequence>MKNALKSIAMITGGVFAGLTIAHFVNSTERGREFFEDVNEFAAEFVDAVKQGYEARTEAIYAAIESGQGRAGQ</sequence>